<evidence type="ECO:0000256" key="3">
    <source>
        <dbReference type="SAM" id="Coils"/>
    </source>
</evidence>
<dbReference type="PANTHER" id="PTHR34224">
    <property type="entry name" value="INTERACTOR OF CONSTITUTIVE ACTIVE ROPS 2, CHLOROPLASTIC-RELATED"/>
    <property type="match status" value="1"/>
</dbReference>
<reference evidence="5" key="1">
    <citation type="submission" date="2020-06" db="EMBL/GenBank/DDBJ databases">
        <authorList>
            <person name="Li T."/>
            <person name="Hu X."/>
            <person name="Zhang T."/>
            <person name="Song X."/>
            <person name="Zhang H."/>
            <person name="Dai N."/>
            <person name="Sheng W."/>
            <person name="Hou X."/>
            <person name="Wei L."/>
        </authorList>
    </citation>
    <scope>NUCLEOTIDE SEQUENCE</scope>
    <source>
        <strain evidence="5">G02</strain>
        <tissue evidence="5">Leaf</tissue>
    </source>
</reference>
<feature type="region of interest" description="Disordered" evidence="4">
    <location>
        <begin position="88"/>
        <end position="112"/>
    </location>
</feature>
<reference evidence="5" key="2">
    <citation type="journal article" date="2024" name="Plant">
        <title>Genomic evolution and insights into agronomic trait innovations of Sesamum species.</title>
        <authorList>
            <person name="Miao H."/>
            <person name="Wang L."/>
            <person name="Qu L."/>
            <person name="Liu H."/>
            <person name="Sun Y."/>
            <person name="Le M."/>
            <person name="Wang Q."/>
            <person name="Wei S."/>
            <person name="Zheng Y."/>
            <person name="Lin W."/>
            <person name="Duan Y."/>
            <person name="Cao H."/>
            <person name="Xiong S."/>
            <person name="Wang X."/>
            <person name="Wei L."/>
            <person name="Li C."/>
            <person name="Ma Q."/>
            <person name="Ju M."/>
            <person name="Zhao R."/>
            <person name="Li G."/>
            <person name="Mu C."/>
            <person name="Tian Q."/>
            <person name="Mei H."/>
            <person name="Zhang T."/>
            <person name="Gao T."/>
            <person name="Zhang H."/>
        </authorList>
    </citation>
    <scope>NUCLEOTIDE SEQUENCE</scope>
    <source>
        <strain evidence="5">G02</strain>
    </source>
</reference>
<evidence type="ECO:0000256" key="1">
    <source>
        <dbReference type="ARBA" id="ARBA00009778"/>
    </source>
</evidence>
<protein>
    <submittedName>
        <fullName evidence="5">Interactor of constitutive active ROPs 3</fullName>
    </submittedName>
</protein>
<dbReference type="AlphaFoldDB" id="A0AAW2ULH5"/>
<sequence length="143" mass="15944">MIKGKVSDEIVSDIESARTAEREALMKIGYMTEEVDKSNRKAARVAEQLEAAQAANAEMEAELRRLKVQSDQWRKAAEAAAAMLSAGNNGHLMERTGSMDSNYSPRTGKISSPYADDLDEDLMKKKNANMLRRIGVLWKKPQK</sequence>
<evidence type="ECO:0000256" key="4">
    <source>
        <dbReference type="SAM" id="MobiDB-lite"/>
    </source>
</evidence>
<evidence type="ECO:0000256" key="2">
    <source>
        <dbReference type="ARBA" id="ARBA00023054"/>
    </source>
</evidence>
<keyword evidence="2 3" id="KW-0175">Coiled coil</keyword>
<gene>
    <name evidence="5" type="ORF">Sradi_1229900</name>
</gene>
<dbReference type="PANTHER" id="PTHR34224:SF18">
    <property type="entry name" value="INTERACTOR OF CONSTITUTIVE ACTIVE ROPS 3"/>
    <property type="match status" value="1"/>
</dbReference>
<proteinExistence type="inferred from homology"/>
<comment type="caution">
    <text evidence="5">The sequence shown here is derived from an EMBL/GenBank/DDBJ whole genome shotgun (WGS) entry which is preliminary data.</text>
</comment>
<comment type="similarity">
    <text evidence="1">Belongs to the ICR family.</text>
</comment>
<name>A0AAW2ULH5_SESRA</name>
<feature type="coiled-coil region" evidence="3">
    <location>
        <begin position="35"/>
        <end position="76"/>
    </location>
</feature>
<organism evidence="5">
    <name type="scientific">Sesamum radiatum</name>
    <name type="common">Black benniseed</name>
    <dbReference type="NCBI Taxonomy" id="300843"/>
    <lineage>
        <taxon>Eukaryota</taxon>
        <taxon>Viridiplantae</taxon>
        <taxon>Streptophyta</taxon>
        <taxon>Embryophyta</taxon>
        <taxon>Tracheophyta</taxon>
        <taxon>Spermatophyta</taxon>
        <taxon>Magnoliopsida</taxon>
        <taxon>eudicotyledons</taxon>
        <taxon>Gunneridae</taxon>
        <taxon>Pentapetalae</taxon>
        <taxon>asterids</taxon>
        <taxon>lamiids</taxon>
        <taxon>Lamiales</taxon>
        <taxon>Pedaliaceae</taxon>
        <taxon>Sesamum</taxon>
    </lineage>
</organism>
<dbReference type="EMBL" id="JACGWJ010000005">
    <property type="protein sequence ID" value="KAL0418164.1"/>
    <property type="molecule type" value="Genomic_DNA"/>
</dbReference>
<accession>A0AAW2ULH5</accession>
<evidence type="ECO:0000313" key="5">
    <source>
        <dbReference type="EMBL" id="KAL0418164.1"/>
    </source>
</evidence>
<dbReference type="InterPro" id="IPR029688">
    <property type="entry name" value="ICR"/>
</dbReference>